<name>A0A9W9M7E4_9EURO</name>
<sequence length="228" mass="25455">MPFQVLLATVDISTPTFVIAALLRNRVGILGDLDVFQNTDETVLGDEVSNFCPMPAHIPTSLHYYYHVCSSYHPPRTVTLCPGRRCVVFGRASGVELHWVDETNYKDQRKHFRMSQSSEVVYIPAKSPGDTDGVAADLFGWAWTDVNKGAHVPTTFAAGSDLSWGLRVIAAYQDRVVLYTVPLDVFNIICKERELQGDSVVKDSDLIHGLEFLLSVSYKPTAMMRPFQ</sequence>
<evidence type="ECO:0000313" key="1">
    <source>
        <dbReference type="EMBL" id="KAJ5191678.1"/>
    </source>
</evidence>
<comment type="caution">
    <text evidence="1">The sequence shown here is derived from an EMBL/GenBank/DDBJ whole genome shotgun (WGS) entry which is preliminary data.</text>
</comment>
<dbReference type="GeneID" id="83185020"/>
<accession>A0A9W9M7E4</accession>
<protein>
    <submittedName>
        <fullName evidence="1">Uncharacterized protein</fullName>
    </submittedName>
</protein>
<organism evidence="1 2">
    <name type="scientific">Penicillium cinerascens</name>
    <dbReference type="NCBI Taxonomy" id="70096"/>
    <lineage>
        <taxon>Eukaryota</taxon>
        <taxon>Fungi</taxon>
        <taxon>Dikarya</taxon>
        <taxon>Ascomycota</taxon>
        <taxon>Pezizomycotina</taxon>
        <taxon>Eurotiomycetes</taxon>
        <taxon>Eurotiomycetidae</taxon>
        <taxon>Eurotiales</taxon>
        <taxon>Aspergillaceae</taxon>
        <taxon>Penicillium</taxon>
    </lineage>
</organism>
<dbReference type="RefSeq" id="XP_058304618.1">
    <property type="nucleotide sequence ID" value="XM_058457719.1"/>
</dbReference>
<dbReference type="EMBL" id="JAPQKR010000016">
    <property type="protein sequence ID" value="KAJ5191678.1"/>
    <property type="molecule type" value="Genomic_DNA"/>
</dbReference>
<dbReference type="AlphaFoldDB" id="A0A9W9M7E4"/>
<reference evidence="1" key="2">
    <citation type="journal article" date="2023" name="IMA Fungus">
        <title>Comparative genomic study of the Penicillium genus elucidates a diverse pangenome and 15 lateral gene transfer events.</title>
        <authorList>
            <person name="Petersen C."/>
            <person name="Sorensen T."/>
            <person name="Nielsen M.R."/>
            <person name="Sondergaard T.E."/>
            <person name="Sorensen J.L."/>
            <person name="Fitzpatrick D.A."/>
            <person name="Frisvad J.C."/>
            <person name="Nielsen K.L."/>
        </authorList>
    </citation>
    <scope>NUCLEOTIDE SEQUENCE</scope>
    <source>
        <strain evidence="1">IBT 15544</strain>
    </source>
</reference>
<dbReference type="OrthoDB" id="1689567at2759"/>
<evidence type="ECO:0000313" key="2">
    <source>
        <dbReference type="Proteomes" id="UP001150904"/>
    </source>
</evidence>
<proteinExistence type="predicted"/>
<keyword evidence="2" id="KW-1185">Reference proteome</keyword>
<dbReference type="Proteomes" id="UP001150904">
    <property type="component" value="Unassembled WGS sequence"/>
</dbReference>
<gene>
    <name evidence="1" type="ORF">N7498_010663</name>
</gene>
<reference evidence="1" key="1">
    <citation type="submission" date="2022-12" db="EMBL/GenBank/DDBJ databases">
        <authorList>
            <person name="Petersen C."/>
        </authorList>
    </citation>
    <scope>NUCLEOTIDE SEQUENCE</scope>
    <source>
        <strain evidence="1">IBT 15544</strain>
    </source>
</reference>